<keyword evidence="2" id="KW-0104">Cadmium</keyword>
<dbReference type="SUPFAM" id="SSF54001">
    <property type="entry name" value="Cysteine proteinases"/>
    <property type="match status" value="1"/>
</dbReference>
<dbReference type="InterPro" id="IPR038156">
    <property type="entry name" value="PCS_N_sf"/>
</dbReference>
<evidence type="ECO:0000256" key="4">
    <source>
        <dbReference type="ARBA" id="ARBA00022723"/>
    </source>
</evidence>
<dbReference type="Proteomes" id="UP001530400">
    <property type="component" value="Unassembled WGS sequence"/>
</dbReference>
<accession>A0ABD3N4V0</accession>
<feature type="compositionally biased region" description="Basic residues" evidence="5">
    <location>
        <begin position="133"/>
        <end position="144"/>
    </location>
</feature>
<dbReference type="Gene3D" id="3.90.70.30">
    <property type="entry name" value="Phytochelatin synthase, N-terminal domain"/>
    <property type="match status" value="1"/>
</dbReference>
<dbReference type="InterPro" id="IPR040409">
    <property type="entry name" value="PCS-like"/>
</dbReference>
<feature type="domain" description="Peptidase C83" evidence="6">
    <location>
        <begin position="181"/>
        <end position="434"/>
    </location>
</feature>
<dbReference type="Pfam" id="PF05023">
    <property type="entry name" value="Phytochelatin"/>
    <property type="match status" value="1"/>
</dbReference>
<evidence type="ECO:0000256" key="5">
    <source>
        <dbReference type="SAM" id="MobiDB-lite"/>
    </source>
</evidence>
<evidence type="ECO:0000256" key="3">
    <source>
        <dbReference type="ARBA" id="ARBA00022679"/>
    </source>
</evidence>
<keyword evidence="3" id="KW-0808">Transferase</keyword>
<gene>
    <name evidence="7" type="ORF">ACHAWO_005130</name>
</gene>
<dbReference type="PANTHER" id="PTHR33447:SF20">
    <property type="entry name" value="GLUTATHIONE GAMMA-GLUTAMYLCYSTEINYLTRANSFERASE"/>
    <property type="match status" value="1"/>
</dbReference>
<evidence type="ECO:0000313" key="8">
    <source>
        <dbReference type="Proteomes" id="UP001530400"/>
    </source>
</evidence>
<proteinExistence type="predicted"/>
<dbReference type="PANTHER" id="PTHR33447">
    <property type="entry name" value="GLUTATHIONE GAMMA-GLUTAMYLCYSTEINYLTRANSFERASE"/>
    <property type="match status" value="1"/>
</dbReference>
<evidence type="ECO:0000259" key="6">
    <source>
        <dbReference type="PROSITE" id="PS51443"/>
    </source>
</evidence>
<sequence length="466" mass="51632">MAHGYGSIPEITIYAEETAIDVEQSTDEVSSSGEAAVNLSTLRKCGFVFLGFILGYGYTNFSKLVSSTSTSRDILIAKDSASHEQQLHQHTPESLTRPFMDALPFEEIYPRQLWNPVQIPPITDPDVPEPKHNASHHNKHHHSEKGRTIIAEEASGSISPYNYLKSMLGSPVSLLPTSSISTKVHTLYLASEAAFSLLYDSANPKNYYLSEYSLDYFLLTSGGFDAQINQAYCAVASVAALLNSLKYAKRFRDGDSWTFDLPVDGVYDPYPYATQNDILKGDCVSTTVIGHVEKGGELVYGILKPPYGLNLEQTSNLIKCHTSSSDWEVLYQEVDPTKMNLSKMRYDLKAALIDPDARVMVNYDRKALNQVGGGHYSPVGAYHPSTDSFLVMDVAKYKYPPVWVGADTLFDAMSTIDNCGNYDFPGAQDKLVDVSDPNDKNEYGRALDILGCKQRMRGYIVLKKKA</sequence>
<dbReference type="PROSITE" id="PS51443">
    <property type="entry name" value="PCS"/>
    <property type="match status" value="1"/>
</dbReference>
<reference evidence="7 8" key="1">
    <citation type="submission" date="2024-10" db="EMBL/GenBank/DDBJ databases">
        <title>Updated reference genomes for cyclostephanoid diatoms.</title>
        <authorList>
            <person name="Roberts W.R."/>
            <person name="Alverson A.J."/>
        </authorList>
    </citation>
    <scope>NUCLEOTIDE SEQUENCE [LARGE SCALE GENOMIC DNA]</scope>
    <source>
        <strain evidence="7 8">AJA010-31</strain>
    </source>
</reference>
<keyword evidence="4" id="KW-0479">Metal-binding</keyword>
<keyword evidence="8" id="KW-1185">Reference proteome</keyword>
<dbReference type="GO" id="GO:0016756">
    <property type="term" value="F:glutathione gamma-glutamylcysteinyltransferase activity"/>
    <property type="evidence" value="ECO:0007669"/>
    <property type="project" value="UniProtKB-EC"/>
</dbReference>
<dbReference type="AlphaFoldDB" id="A0ABD3N4V0"/>
<dbReference type="GO" id="GO:0046872">
    <property type="term" value="F:metal ion binding"/>
    <property type="evidence" value="ECO:0007669"/>
    <property type="project" value="UniProtKB-KW"/>
</dbReference>
<feature type="region of interest" description="Disordered" evidence="5">
    <location>
        <begin position="123"/>
        <end position="145"/>
    </location>
</feature>
<name>A0ABD3N4V0_9STRA</name>
<dbReference type="EMBL" id="JALLPJ020001294">
    <property type="protein sequence ID" value="KAL3771114.1"/>
    <property type="molecule type" value="Genomic_DNA"/>
</dbReference>
<comment type="caution">
    <text evidence="7">The sequence shown here is derived from an EMBL/GenBank/DDBJ whole genome shotgun (WGS) entry which is preliminary data.</text>
</comment>
<dbReference type="InterPro" id="IPR007719">
    <property type="entry name" value="PCS_N"/>
</dbReference>
<protein>
    <recommendedName>
        <fullName evidence="1">glutathione gamma-glutamylcysteinyltransferase</fullName>
        <ecNumber evidence="1">2.3.2.15</ecNumber>
    </recommendedName>
</protein>
<evidence type="ECO:0000313" key="7">
    <source>
        <dbReference type="EMBL" id="KAL3771114.1"/>
    </source>
</evidence>
<dbReference type="EC" id="2.3.2.15" evidence="1"/>
<dbReference type="InterPro" id="IPR038765">
    <property type="entry name" value="Papain-like_cys_pep_sf"/>
</dbReference>
<organism evidence="7 8">
    <name type="scientific">Cyclotella atomus</name>
    <dbReference type="NCBI Taxonomy" id="382360"/>
    <lineage>
        <taxon>Eukaryota</taxon>
        <taxon>Sar</taxon>
        <taxon>Stramenopiles</taxon>
        <taxon>Ochrophyta</taxon>
        <taxon>Bacillariophyta</taxon>
        <taxon>Coscinodiscophyceae</taxon>
        <taxon>Thalassiosirophycidae</taxon>
        <taxon>Stephanodiscales</taxon>
        <taxon>Stephanodiscaceae</taxon>
        <taxon>Cyclotella</taxon>
    </lineage>
</organism>
<evidence type="ECO:0000256" key="1">
    <source>
        <dbReference type="ARBA" id="ARBA00012468"/>
    </source>
</evidence>
<evidence type="ECO:0000256" key="2">
    <source>
        <dbReference type="ARBA" id="ARBA00022539"/>
    </source>
</evidence>